<gene>
    <name evidence="3" type="ORF">F5878DRAFT_296307</name>
</gene>
<proteinExistence type="predicted"/>
<evidence type="ECO:0000256" key="2">
    <source>
        <dbReference type="SAM" id="SignalP"/>
    </source>
</evidence>
<sequence length="137" mass="14996">MFAILRLFAAFIFIHHILFTHVHAAPTSVNDLTVLPPSPGTLEPTKSFNITTGQAFYYQKAAATVASQYAAVHKISSVAHRVMRGARITIDIHISLRVPIFVSVFVIMTLIALVLASSEVDDDDDESSNINQKSTKS</sequence>
<feature type="signal peptide" evidence="2">
    <location>
        <begin position="1"/>
        <end position="24"/>
    </location>
</feature>
<dbReference type="Proteomes" id="UP001163846">
    <property type="component" value="Unassembled WGS sequence"/>
</dbReference>
<comment type="caution">
    <text evidence="3">The sequence shown here is derived from an EMBL/GenBank/DDBJ whole genome shotgun (WGS) entry which is preliminary data.</text>
</comment>
<evidence type="ECO:0000313" key="3">
    <source>
        <dbReference type="EMBL" id="KAJ3835728.1"/>
    </source>
</evidence>
<feature type="chain" id="PRO_5041256308" description="Transmembrane protein" evidence="2">
    <location>
        <begin position="25"/>
        <end position="137"/>
    </location>
</feature>
<keyword evidence="1" id="KW-1133">Transmembrane helix</keyword>
<name>A0AA38P3N9_9AGAR</name>
<keyword evidence="4" id="KW-1185">Reference proteome</keyword>
<keyword evidence="1" id="KW-0472">Membrane</keyword>
<keyword evidence="1" id="KW-0812">Transmembrane</keyword>
<reference evidence="3" key="1">
    <citation type="submission" date="2022-08" db="EMBL/GenBank/DDBJ databases">
        <authorList>
            <consortium name="DOE Joint Genome Institute"/>
            <person name="Min B."/>
            <person name="Riley R."/>
            <person name="Sierra-Patev S."/>
            <person name="Naranjo-Ortiz M."/>
            <person name="Looney B."/>
            <person name="Konkel Z."/>
            <person name="Slot J.C."/>
            <person name="Sakamoto Y."/>
            <person name="Steenwyk J.L."/>
            <person name="Rokas A."/>
            <person name="Carro J."/>
            <person name="Camarero S."/>
            <person name="Ferreira P."/>
            <person name="Molpeceres G."/>
            <person name="Ruiz-Duenas F.J."/>
            <person name="Serrano A."/>
            <person name="Henrissat B."/>
            <person name="Drula E."/>
            <person name="Hughes K.W."/>
            <person name="Mata J.L."/>
            <person name="Ishikawa N.K."/>
            <person name="Vargas-Isla R."/>
            <person name="Ushijima S."/>
            <person name="Smith C.A."/>
            <person name="Ahrendt S."/>
            <person name="Andreopoulos W."/>
            <person name="He G."/>
            <person name="Labutti K."/>
            <person name="Lipzen A."/>
            <person name="Ng V."/>
            <person name="Sandor L."/>
            <person name="Barry K."/>
            <person name="Martinez A.T."/>
            <person name="Xiao Y."/>
            <person name="Gibbons J.G."/>
            <person name="Terashima K."/>
            <person name="Hibbett D.S."/>
            <person name="Grigoriev I.V."/>
        </authorList>
    </citation>
    <scope>NUCLEOTIDE SEQUENCE</scope>
    <source>
        <strain evidence="3">TFB9207</strain>
    </source>
</reference>
<feature type="transmembrane region" description="Helical" evidence="1">
    <location>
        <begin position="94"/>
        <end position="116"/>
    </location>
</feature>
<protein>
    <recommendedName>
        <fullName evidence="5">Transmembrane protein</fullName>
    </recommendedName>
</protein>
<evidence type="ECO:0000313" key="4">
    <source>
        <dbReference type="Proteomes" id="UP001163846"/>
    </source>
</evidence>
<evidence type="ECO:0008006" key="5">
    <source>
        <dbReference type="Google" id="ProtNLM"/>
    </source>
</evidence>
<dbReference type="EMBL" id="MU806383">
    <property type="protein sequence ID" value="KAJ3835728.1"/>
    <property type="molecule type" value="Genomic_DNA"/>
</dbReference>
<evidence type="ECO:0000256" key="1">
    <source>
        <dbReference type="SAM" id="Phobius"/>
    </source>
</evidence>
<keyword evidence="2" id="KW-0732">Signal</keyword>
<organism evidence="3 4">
    <name type="scientific">Lentinula raphanica</name>
    <dbReference type="NCBI Taxonomy" id="153919"/>
    <lineage>
        <taxon>Eukaryota</taxon>
        <taxon>Fungi</taxon>
        <taxon>Dikarya</taxon>
        <taxon>Basidiomycota</taxon>
        <taxon>Agaricomycotina</taxon>
        <taxon>Agaricomycetes</taxon>
        <taxon>Agaricomycetidae</taxon>
        <taxon>Agaricales</taxon>
        <taxon>Marasmiineae</taxon>
        <taxon>Omphalotaceae</taxon>
        <taxon>Lentinula</taxon>
    </lineage>
</organism>
<accession>A0AA38P3N9</accession>
<dbReference type="AlphaFoldDB" id="A0AA38P3N9"/>